<protein>
    <submittedName>
        <fullName evidence="12">Glycerol-3-phosphate dehydrogenase [NAD(P)+]</fullName>
    </submittedName>
</protein>
<feature type="binding site" evidence="9">
    <location>
        <position position="124"/>
    </location>
    <ligand>
        <name>NAD(+)</name>
        <dbReference type="ChEBI" id="CHEBI:57540"/>
    </ligand>
</feature>
<dbReference type="InterPro" id="IPR011128">
    <property type="entry name" value="G3P_DH_NAD-dep_N"/>
</dbReference>
<keyword evidence="4" id="KW-0443">Lipid metabolism</keyword>
<dbReference type="Proteomes" id="UP000019112">
    <property type="component" value="Unassembled WGS sequence"/>
</dbReference>
<dbReference type="GO" id="GO:0046168">
    <property type="term" value="P:glycerol-3-phosphate catabolic process"/>
    <property type="evidence" value="ECO:0007669"/>
    <property type="project" value="InterPro"/>
</dbReference>
<keyword evidence="5" id="KW-0594">Phospholipid biosynthesis</keyword>
<keyword evidence="6" id="KW-1208">Phospholipid metabolism</keyword>
<evidence type="ECO:0000256" key="3">
    <source>
        <dbReference type="ARBA" id="ARBA00023002"/>
    </source>
</evidence>
<dbReference type="Gene3D" id="1.10.1040.10">
    <property type="entry name" value="N-(1-d-carboxylethyl)-l-norvaline Dehydrogenase, domain 2"/>
    <property type="match status" value="1"/>
</dbReference>
<dbReference type="InterPro" id="IPR008927">
    <property type="entry name" value="6-PGluconate_DH-like_C_sf"/>
</dbReference>
<dbReference type="GO" id="GO:0005829">
    <property type="term" value="C:cytosol"/>
    <property type="evidence" value="ECO:0007669"/>
    <property type="project" value="TreeGrafter"/>
</dbReference>
<dbReference type="SUPFAM" id="SSF48179">
    <property type="entry name" value="6-phosphogluconate dehydrogenase C-terminal domain-like"/>
    <property type="match status" value="1"/>
</dbReference>
<dbReference type="PIRSF" id="PIRSF000114">
    <property type="entry name" value="Glycerol-3-P_dh"/>
    <property type="match status" value="1"/>
</dbReference>
<evidence type="ECO:0000259" key="11">
    <source>
        <dbReference type="Pfam" id="PF07479"/>
    </source>
</evidence>
<organism evidence="12 13">
    <name type="scientific">Holospora obtusa F1</name>
    <dbReference type="NCBI Taxonomy" id="1399147"/>
    <lineage>
        <taxon>Bacteria</taxon>
        <taxon>Pseudomonadati</taxon>
        <taxon>Pseudomonadota</taxon>
        <taxon>Alphaproteobacteria</taxon>
        <taxon>Holosporales</taxon>
        <taxon>Holosporaceae</taxon>
        <taxon>Holospora</taxon>
    </lineage>
</organism>
<feature type="binding site" evidence="8">
    <location>
        <begin position="241"/>
        <end position="242"/>
    </location>
    <ligand>
        <name>substrate</name>
    </ligand>
</feature>
<dbReference type="STRING" id="1399147.P618_200148"/>
<dbReference type="GO" id="GO:0016616">
    <property type="term" value="F:oxidoreductase activity, acting on the CH-OH group of donors, NAD or NADP as acceptor"/>
    <property type="evidence" value="ECO:0007669"/>
    <property type="project" value="InterPro"/>
</dbReference>
<dbReference type="SUPFAM" id="SSF51735">
    <property type="entry name" value="NAD(P)-binding Rossmann-fold domains"/>
    <property type="match status" value="1"/>
</dbReference>
<accession>W6TV54</accession>
<keyword evidence="13" id="KW-1185">Reference proteome</keyword>
<evidence type="ECO:0000256" key="1">
    <source>
        <dbReference type="ARBA" id="ARBA00011009"/>
    </source>
</evidence>
<sequence length="306" mass="34308">MSKGVTFWGAGRFSSALASCVNFKDSNVFMWGREKTFFLPDGVKKFFVSVEEAAQSGDIWIFCIPSQALRSCFLRIKESTSVVPRIIVLSCKGIEEKTGDLMTEISEFFFPSSVQVVFGGPNFAEDLIKNNISGMTIATHCLKSFDEIFSIFSKSCLLIEHFDFPHILSAWGALKNVAAIGCGLLSQVSSSKNTQSTYLCKIFSQSIRWIVSHILNDGQDGAWTYGGIGDFFMTCTSKASRNFLYGKNFCCDSSLEPDQLVEGLKSLQGILIRNERYKLELRFAQNIKQILEEKPHKSSWLSRLVY</sequence>
<evidence type="ECO:0000256" key="7">
    <source>
        <dbReference type="PIRSR" id="PIRSR000114-1"/>
    </source>
</evidence>
<dbReference type="InterPro" id="IPR013328">
    <property type="entry name" value="6PGD_dom2"/>
</dbReference>
<keyword evidence="2" id="KW-0444">Lipid biosynthesis</keyword>
<dbReference type="Pfam" id="PF01210">
    <property type="entry name" value="NAD_Gly3P_dh_N"/>
    <property type="match status" value="1"/>
</dbReference>
<comment type="similarity">
    <text evidence="1">Belongs to the NAD-dependent glycerol-3-phosphate dehydrogenase family.</text>
</comment>
<evidence type="ECO:0000256" key="9">
    <source>
        <dbReference type="PIRSR" id="PIRSR000114-3"/>
    </source>
</evidence>
<evidence type="ECO:0000256" key="8">
    <source>
        <dbReference type="PIRSR" id="PIRSR000114-2"/>
    </source>
</evidence>
<evidence type="ECO:0000313" key="12">
    <source>
        <dbReference type="EMBL" id="ETZ07657.1"/>
    </source>
</evidence>
<gene>
    <name evidence="12" type="ORF">P618_200148</name>
</gene>
<feature type="binding site" evidence="9">
    <location>
        <position position="241"/>
    </location>
    <ligand>
        <name>NAD(+)</name>
        <dbReference type="ChEBI" id="CHEBI:57540"/>
    </ligand>
</feature>
<dbReference type="RefSeq" id="WP_021827817.1">
    <property type="nucleotide sequence ID" value="NZ_AWTR02000017.1"/>
</dbReference>
<dbReference type="OrthoDB" id="9812273at2"/>
<reference evidence="12 13" key="1">
    <citation type="journal article" date="2014" name="FEMS Microbiol. Lett.">
        <title>Draft genome sequences of three Holospora species (Holospora obtusa, Holospora undulata, and Holospora elegans), endonuclear symbiotic bacteria of the ciliate Paramecium caudatum.</title>
        <authorList>
            <person name="Dohra H."/>
            <person name="Tanaka K."/>
            <person name="Suzuki T."/>
            <person name="Fujishima M."/>
            <person name="Suzuki H."/>
        </authorList>
    </citation>
    <scope>NUCLEOTIDE SEQUENCE [LARGE SCALE GENOMIC DNA]</scope>
    <source>
        <strain evidence="12 13">F1</strain>
    </source>
</reference>
<dbReference type="InterPro" id="IPR006109">
    <property type="entry name" value="G3P_DH_NAD-dep_C"/>
</dbReference>
<feature type="binding site" evidence="8">
    <location>
        <position position="92"/>
    </location>
    <ligand>
        <name>substrate</name>
    </ligand>
</feature>
<evidence type="ECO:0000256" key="2">
    <source>
        <dbReference type="ARBA" id="ARBA00022516"/>
    </source>
</evidence>
<dbReference type="PANTHER" id="PTHR11728:SF1">
    <property type="entry name" value="GLYCEROL-3-PHOSPHATE DEHYDROGENASE [NAD(+)] 2, CHLOROPLASTIC"/>
    <property type="match status" value="1"/>
</dbReference>
<evidence type="ECO:0000256" key="5">
    <source>
        <dbReference type="ARBA" id="ARBA00023209"/>
    </source>
</evidence>
<evidence type="ECO:0000256" key="4">
    <source>
        <dbReference type="ARBA" id="ARBA00023098"/>
    </source>
</evidence>
<evidence type="ECO:0000259" key="10">
    <source>
        <dbReference type="Pfam" id="PF01210"/>
    </source>
</evidence>
<keyword evidence="3" id="KW-0560">Oxidoreductase</keyword>
<dbReference type="GO" id="GO:0005975">
    <property type="term" value="P:carbohydrate metabolic process"/>
    <property type="evidence" value="ECO:0007669"/>
    <property type="project" value="InterPro"/>
</dbReference>
<comment type="caution">
    <text evidence="12">The sequence shown here is derived from an EMBL/GenBank/DDBJ whole genome shotgun (WGS) entry which is preliminary data.</text>
</comment>
<dbReference type="AlphaFoldDB" id="W6TV54"/>
<dbReference type="PANTHER" id="PTHR11728">
    <property type="entry name" value="GLYCEROL-3-PHOSPHATE DEHYDROGENASE"/>
    <property type="match status" value="1"/>
</dbReference>
<dbReference type="Gene3D" id="3.40.50.720">
    <property type="entry name" value="NAD(P)-binding Rossmann-like Domain"/>
    <property type="match status" value="1"/>
</dbReference>
<dbReference type="InterPro" id="IPR006168">
    <property type="entry name" value="G3P_DH_NAD-dep"/>
</dbReference>
<evidence type="ECO:0000313" key="13">
    <source>
        <dbReference type="Proteomes" id="UP000019112"/>
    </source>
</evidence>
<keyword evidence="9" id="KW-0520">NAD</keyword>
<dbReference type="Pfam" id="PF07479">
    <property type="entry name" value="NAD_Gly3P_dh_C"/>
    <property type="match status" value="1"/>
</dbReference>
<feature type="domain" description="Glycerol-3-phosphate dehydrogenase NAD-dependent N-terminal" evidence="10">
    <location>
        <begin position="46"/>
        <end position="141"/>
    </location>
</feature>
<evidence type="ECO:0000256" key="6">
    <source>
        <dbReference type="ARBA" id="ARBA00023264"/>
    </source>
</evidence>
<dbReference type="GO" id="GO:0008654">
    <property type="term" value="P:phospholipid biosynthetic process"/>
    <property type="evidence" value="ECO:0007669"/>
    <property type="project" value="UniProtKB-KW"/>
</dbReference>
<feature type="active site" description="Proton acceptor" evidence="7">
    <location>
        <position position="175"/>
    </location>
</feature>
<dbReference type="eggNOG" id="COG0240">
    <property type="taxonomic scope" value="Bacteria"/>
</dbReference>
<dbReference type="EMBL" id="AWTR02000017">
    <property type="protein sequence ID" value="ETZ07657.1"/>
    <property type="molecule type" value="Genomic_DNA"/>
</dbReference>
<dbReference type="GO" id="GO:0051287">
    <property type="term" value="F:NAD binding"/>
    <property type="evidence" value="ECO:0007669"/>
    <property type="project" value="InterPro"/>
</dbReference>
<dbReference type="InterPro" id="IPR036291">
    <property type="entry name" value="NAD(P)-bd_dom_sf"/>
</dbReference>
<proteinExistence type="inferred from homology"/>
<name>W6TV54_HOLOB</name>
<feature type="domain" description="Glycerol-3-phosphate dehydrogenase NAD-dependent C-terminal" evidence="11">
    <location>
        <begin position="171"/>
        <end position="295"/>
    </location>
</feature>